<dbReference type="SUPFAM" id="SSF54637">
    <property type="entry name" value="Thioesterase/thiol ester dehydrase-isomerase"/>
    <property type="match status" value="1"/>
</dbReference>
<keyword evidence="3" id="KW-1185">Reference proteome</keyword>
<evidence type="ECO:0000259" key="1">
    <source>
        <dbReference type="Pfam" id="PF22818"/>
    </source>
</evidence>
<dbReference type="Proteomes" id="UP000278351">
    <property type="component" value="Unassembled WGS sequence"/>
</dbReference>
<reference evidence="2 3" key="1">
    <citation type="submission" date="2018-11" db="EMBL/GenBank/DDBJ databases">
        <title>Chitinophaga lutea sp.nov., isolate from arsenic contaminated soil.</title>
        <authorList>
            <person name="Zong Y."/>
        </authorList>
    </citation>
    <scope>NUCLEOTIDE SEQUENCE [LARGE SCALE GENOMIC DNA]</scope>
    <source>
        <strain evidence="2 3">ZY74</strain>
    </source>
</reference>
<feature type="domain" description="ApeI dehydratase-like" evidence="1">
    <location>
        <begin position="14"/>
        <end position="95"/>
    </location>
</feature>
<accession>A0A3N4PRT3</accession>
<protein>
    <submittedName>
        <fullName evidence="2">3-hydroxyacyl-ACP dehydratase</fullName>
    </submittedName>
</protein>
<dbReference type="Pfam" id="PF22818">
    <property type="entry name" value="ApeI-like"/>
    <property type="match status" value="1"/>
</dbReference>
<evidence type="ECO:0000313" key="2">
    <source>
        <dbReference type="EMBL" id="RPE09469.1"/>
    </source>
</evidence>
<dbReference type="OrthoDB" id="9772788at2"/>
<dbReference type="Gene3D" id="3.10.129.10">
    <property type="entry name" value="Hotdog Thioesterase"/>
    <property type="match status" value="1"/>
</dbReference>
<dbReference type="InterPro" id="IPR054545">
    <property type="entry name" value="ApeI-like"/>
</dbReference>
<gene>
    <name evidence="2" type="ORF">EGT74_20975</name>
</gene>
<evidence type="ECO:0000313" key="3">
    <source>
        <dbReference type="Proteomes" id="UP000278351"/>
    </source>
</evidence>
<sequence>MLAGKFYTVIAQQQPEAQVVHTTIAWNGDHAIFKGHFPDQPVVPGVCMMQTIQELLSGVTGRNLLVKKAANMKFLNMIDPRQTPQVTVEIKYETTEEGVKANAVIKHDATVFLKFQGLFK</sequence>
<comment type="caution">
    <text evidence="2">The sequence shown here is derived from an EMBL/GenBank/DDBJ whole genome shotgun (WGS) entry which is preliminary data.</text>
</comment>
<dbReference type="AlphaFoldDB" id="A0A3N4PRT3"/>
<dbReference type="RefSeq" id="WP_123848461.1">
    <property type="nucleotide sequence ID" value="NZ_RPDH01000002.1"/>
</dbReference>
<organism evidence="2 3">
    <name type="scientific">Chitinophaga lutea</name>
    <dbReference type="NCBI Taxonomy" id="2488634"/>
    <lineage>
        <taxon>Bacteria</taxon>
        <taxon>Pseudomonadati</taxon>
        <taxon>Bacteroidota</taxon>
        <taxon>Chitinophagia</taxon>
        <taxon>Chitinophagales</taxon>
        <taxon>Chitinophagaceae</taxon>
        <taxon>Chitinophaga</taxon>
    </lineage>
</organism>
<dbReference type="GO" id="GO:0016829">
    <property type="term" value="F:lyase activity"/>
    <property type="evidence" value="ECO:0007669"/>
    <property type="project" value="UniProtKB-KW"/>
</dbReference>
<proteinExistence type="predicted"/>
<dbReference type="InterPro" id="IPR029069">
    <property type="entry name" value="HotDog_dom_sf"/>
</dbReference>
<name>A0A3N4PRT3_9BACT</name>
<dbReference type="EMBL" id="RPDH01000002">
    <property type="protein sequence ID" value="RPE09469.1"/>
    <property type="molecule type" value="Genomic_DNA"/>
</dbReference>